<dbReference type="EMBL" id="CP023284">
    <property type="protein sequence ID" value="ATA56620.1"/>
    <property type="molecule type" value="Genomic_DNA"/>
</dbReference>
<sequence>MLTILQKAVILGKAGVDVPARPIDDLSTPMATGSPVKAEGVSQKAHEWARAVETLYVSYVAARAAKSLRDAEEARQSAMLRQLSAAVQA</sequence>
<name>A0A250DQI0_9BURK</name>
<dbReference type="AlphaFoldDB" id="A0A250DQI0"/>
<accession>A0A250DQI0</accession>
<reference evidence="1 2" key="1">
    <citation type="submission" date="2017-09" db="EMBL/GenBank/DDBJ databases">
        <title>The diverse metabolic capabilities of V. boronicumulans make it an excellent choice for continued studies on novel biodegradation.</title>
        <authorList>
            <person name="Sun S."/>
        </authorList>
    </citation>
    <scope>NUCLEOTIDE SEQUENCE [LARGE SCALE GENOMIC DNA]</scope>
    <source>
        <strain evidence="1 2">J1</strain>
    </source>
</reference>
<dbReference type="RefSeq" id="WP_095746723.1">
    <property type="nucleotide sequence ID" value="NZ_CP023284.1"/>
</dbReference>
<protein>
    <submittedName>
        <fullName evidence="1">Uncharacterized protein</fullName>
    </submittedName>
</protein>
<evidence type="ECO:0000313" key="1">
    <source>
        <dbReference type="EMBL" id="ATA56620.1"/>
    </source>
</evidence>
<organism evidence="1 2">
    <name type="scientific">Variovorax boronicumulans</name>
    <dbReference type="NCBI Taxonomy" id="436515"/>
    <lineage>
        <taxon>Bacteria</taxon>
        <taxon>Pseudomonadati</taxon>
        <taxon>Pseudomonadota</taxon>
        <taxon>Betaproteobacteria</taxon>
        <taxon>Burkholderiales</taxon>
        <taxon>Comamonadaceae</taxon>
        <taxon>Variovorax</taxon>
    </lineage>
</organism>
<dbReference type="Proteomes" id="UP000217154">
    <property type="component" value="Chromosome"/>
</dbReference>
<proteinExistence type="predicted"/>
<gene>
    <name evidence="1" type="ORF">CKY39_27835</name>
</gene>
<dbReference type="KEGG" id="vbo:CKY39_27835"/>
<evidence type="ECO:0000313" key="2">
    <source>
        <dbReference type="Proteomes" id="UP000217154"/>
    </source>
</evidence>